<keyword evidence="3" id="KW-1185">Reference proteome</keyword>
<dbReference type="KEGG" id="cge:100774863"/>
<dbReference type="GO" id="GO:0030296">
    <property type="term" value="F:protein tyrosine kinase activator activity"/>
    <property type="evidence" value="ECO:0007669"/>
    <property type="project" value="TreeGrafter"/>
</dbReference>
<protein>
    <submittedName>
        <fullName evidence="4">Signal transducer CD24-like isoform X2</fullName>
    </submittedName>
</protein>
<dbReference type="RefSeq" id="XP_035307353.1">
    <property type="nucleotide sequence ID" value="XM_035451462.1"/>
</dbReference>
<dbReference type="OrthoDB" id="9633891at2759"/>
<evidence type="ECO:0000313" key="4">
    <source>
        <dbReference type="RefSeq" id="XP_035307353.1"/>
    </source>
</evidence>
<dbReference type="GO" id="GO:0009897">
    <property type="term" value="C:external side of plasma membrane"/>
    <property type="evidence" value="ECO:0007669"/>
    <property type="project" value="TreeGrafter"/>
</dbReference>
<evidence type="ECO:0000313" key="3">
    <source>
        <dbReference type="Proteomes" id="UP001108280"/>
    </source>
</evidence>
<dbReference type="GO" id="GO:0007155">
    <property type="term" value="P:cell adhesion"/>
    <property type="evidence" value="ECO:0007669"/>
    <property type="project" value="InterPro"/>
</dbReference>
<proteinExistence type="predicted"/>
<dbReference type="PANTHER" id="PTHR16676">
    <property type="entry name" value="SIGNAL TRANSDUCER CD24"/>
    <property type="match status" value="1"/>
</dbReference>
<sequence length="139" mass="14884">MQRTDHKCPAPTDTLTKQFLHLRLTEYCDKGDRNIVRVRGPTLPADLPALSIHRVPPHANGADVGRAMVVRLGLGLLLLALLLPTQIYCNQTSVAPFSSNQSISTAPNPTNATTRAGGSALQSTAGLLAISLSLLHFYC</sequence>
<keyword evidence="2" id="KW-0812">Transmembrane</keyword>
<evidence type="ECO:0000256" key="1">
    <source>
        <dbReference type="SAM" id="MobiDB-lite"/>
    </source>
</evidence>
<accession>A0A9J7KEF5</accession>
<gene>
    <name evidence="4" type="primary">LOC100774863</name>
</gene>
<dbReference type="InterPro" id="IPR028029">
    <property type="entry name" value="CD24"/>
</dbReference>
<dbReference type="PANTHER" id="PTHR16676:SF0">
    <property type="entry name" value="SIGNAL TRANSDUCER CD24"/>
    <property type="match status" value="1"/>
</dbReference>
<organism evidence="3 4">
    <name type="scientific">Cricetulus griseus</name>
    <name type="common">Chinese hamster</name>
    <name type="synonym">Cricetulus barabensis griseus</name>
    <dbReference type="NCBI Taxonomy" id="10029"/>
    <lineage>
        <taxon>Eukaryota</taxon>
        <taxon>Metazoa</taxon>
        <taxon>Chordata</taxon>
        <taxon>Craniata</taxon>
        <taxon>Vertebrata</taxon>
        <taxon>Euteleostomi</taxon>
        <taxon>Mammalia</taxon>
        <taxon>Eutheria</taxon>
        <taxon>Euarchontoglires</taxon>
        <taxon>Glires</taxon>
        <taxon>Rodentia</taxon>
        <taxon>Myomorpha</taxon>
        <taxon>Muroidea</taxon>
        <taxon>Cricetidae</taxon>
        <taxon>Cricetinae</taxon>
        <taxon>Cricetulus</taxon>
    </lineage>
</organism>
<dbReference type="GeneID" id="100774863"/>
<dbReference type="GO" id="GO:0001775">
    <property type="term" value="P:cell activation"/>
    <property type="evidence" value="ECO:0007669"/>
    <property type="project" value="TreeGrafter"/>
</dbReference>
<dbReference type="Pfam" id="PF14984">
    <property type="entry name" value="CD24"/>
    <property type="match status" value="1"/>
</dbReference>
<feature type="transmembrane region" description="Helical" evidence="2">
    <location>
        <begin position="68"/>
        <end position="88"/>
    </location>
</feature>
<keyword evidence="2" id="KW-1133">Transmembrane helix</keyword>
<reference evidence="3" key="2">
    <citation type="journal article" date="2020" name="Biotechnol. Bioeng.">
        <title>Chromosome-scale scaffolds for the Chinese hamster reference genome assembly to facilitate the study of the CHO epigenome.</title>
        <authorList>
            <person name="Hilliard W."/>
            <person name="MacDonald M."/>
            <person name="Lee K.H."/>
        </authorList>
    </citation>
    <scope>NUCLEOTIDE SEQUENCE [LARGE SCALE GENOMIC DNA]</scope>
    <source>
        <strain evidence="3">17A/GY</strain>
    </source>
</reference>
<reference evidence="4" key="3">
    <citation type="submission" date="2025-08" db="UniProtKB">
        <authorList>
            <consortium name="RefSeq"/>
        </authorList>
    </citation>
    <scope>IDENTIFICATION</scope>
    <source>
        <strain evidence="4">17A/GY</strain>
        <tissue evidence="4">Liver</tissue>
    </source>
</reference>
<dbReference type="Proteomes" id="UP001108280">
    <property type="component" value="Chromosome 1"/>
</dbReference>
<reference evidence="3" key="1">
    <citation type="journal article" date="2018" name="Biotechnol. Bioeng.">
        <title>A reference genome of the Chinese hamster based on a hybrid assembly strategy.</title>
        <authorList>
            <person name="Rupp O."/>
            <person name="MacDonald M.L."/>
            <person name="Li S."/>
            <person name="Dhiman H."/>
            <person name="Polson S."/>
            <person name="Griep S."/>
            <person name="Heffner K."/>
            <person name="Hernandez I."/>
            <person name="Brinkrolf K."/>
            <person name="Jadhav V."/>
            <person name="Samoudi M."/>
            <person name="Hao H."/>
            <person name="Kingham B."/>
            <person name="Goesmann A."/>
            <person name="Betenbaugh M.J."/>
            <person name="Lewis N.E."/>
            <person name="Borth N."/>
            <person name="Lee K.H."/>
        </authorList>
    </citation>
    <scope>NUCLEOTIDE SEQUENCE [LARGE SCALE GENOMIC DNA]</scope>
    <source>
        <strain evidence="3">17A/GY</strain>
    </source>
</reference>
<feature type="compositionally biased region" description="Low complexity" evidence="1">
    <location>
        <begin position="105"/>
        <end position="114"/>
    </location>
</feature>
<keyword evidence="2" id="KW-0472">Membrane</keyword>
<name>A0A9J7KEF5_CRIGR</name>
<feature type="region of interest" description="Disordered" evidence="1">
    <location>
        <begin position="97"/>
        <end position="117"/>
    </location>
</feature>
<dbReference type="AlphaFoldDB" id="A0A9J7KEF5"/>
<evidence type="ECO:0000256" key="2">
    <source>
        <dbReference type="SAM" id="Phobius"/>
    </source>
</evidence>
<dbReference type="GO" id="GO:0022407">
    <property type="term" value="P:regulation of cell-cell adhesion"/>
    <property type="evidence" value="ECO:0007669"/>
    <property type="project" value="TreeGrafter"/>
</dbReference>
<dbReference type="GO" id="GO:0045121">
    <property type="term" value="C:membrane raft"/>
    <property type="evidence" value="ECO:0007669"/>
    <property type="project" value="TreeGrafter"/>
</dbReference>